<evidence type="ECO:0000256" key="2">
    <source>
        <dbReference type="PIRSR" id="PIRSR011396-2"/>
    </source>
</evidence>
<dbReference type="InterPro" id="IPR033856">
    <property type="entry name" value="Trp_halogen"/>
</dbReference>
<dbReference type="PATRIC" id="fig|1121022.4.peg.4154"/>
<comment type="caution">
    <text evidence="3">The sequence shown here is derived from an EMBL/GenBank/DDBJ whole genome shotgun (WGS) entry which is preliminary data.</text>
</comment>
<dbReference type="InterPro" id="IPR036188">
    <property type="entry name" value="FAD/NAD-bd_sf"/>
</dbReference>
<dbReference type="SUPFAM" id="SSF51905">
    <property type="entry name" value="FAD/NAD(P)-binding domain"/>
    <property type="match status" value="1"/>
</dbReference>
<dbReference type="STRING" id="1121022.GCA_000376105_02846"/>
<evidence type="ECO:0008006" key="5">
    <source>
        <dbReference type="Google" id="ProtNLM"/>
    </source>
</evidence>
<dbReference type="Gene3D" id="3.50.50.60">
    <property type="entry name" value="FAD/NAD(P)-binding domain"/>
    <property type="match status" value="1"/>
</dbReference>
<dbReference type="EMBL" id="AWGB01000070">
    <property type="protein sequence ID" value="ESQ83407.1"/>
    <property type="molecule type" value="Genomic_DNA"/>
</dbReference>
<sequence>MKIVILGGGTAGWMSAAALTRAFKPEFCSVRLIESDDIGIVGVGEATLPQVHDFNQFLAIDEAEFMRETNATFKLGIEFRDWAQRGDSYIHPFGVHGQAMGGVPFFQYWLRARQNGHDLNIEDYSYPIAACRHMKFDMPSDDEKSIRSTYSYAYHFDATLYAKFLRKWSEGQGLKRTEGQVVDVTLDAESGYIRALTLKSGEVVEGDLFIDCSGFRGLLISQTLKMGWEDWTQWLPCDRALAVPCERVGDLTPFTRATAREAGWQWRIPLQHRTGNGYVFSSQFTTEERAAEVLLANLDGKPLADPRLITFQSGRRQQSWYKNCIAIGLASGFLEPLESTSIYLAQIAASYLIELFPGKQIDPRISGEFNRLVDIEYERVRDFLILHYHATAGRDEPLWRHAQSMQVPESLVEKMAIFKRRGHVHRYKDGLFSPASWIAVYTGQGITPVGYDRQADNLSAYELLARLSEMKGRIDVNVAAMPSHADFVRDFCFDAKAASKAAMMGETAHG</sequence>
<keyword evidence="2" id="KW-0274">FAD</keyword>
<feature type="binding site" evidence="2">
    <location>
        <position position="338"/>
    </location>
    <ligand>
        <name>L-tryptophan</name>
        <dbReference type="ChEBI" id="CHEBI:57912"/>
    </ligand>
</feature>
<dbReference type="AlphaFoldDB" id="V4NNK2"/>
<proteinExistence type="predicted"/>
<feature type="binding site" evidence="2">
    <location>
        <position position="181"/>
    </location>
    <ligand>
        <name>FAD</name>
        <dbReference type="ChEBI" id="CHEBI:57692"/>
    </ligand>
</feature>
<dbReference type="InterPro" id="IPR006905">
    <property type="entry name" value="Flavin_halogenase"/>
</dbReference>
<feature type="binding site" evidence="2">
    <location>
        <begin position="8"/>
        <end position="11"/>
    </location>
    <ligand>
        <name>FAD</name>
        <dbReference type="ChEBI" id="CHEBI:57692"/>
    </ligand>
</feature>
<dbReference type="Proteomes" id="UP000017837">
    <property type="component" value="Unassembled WGS sequence"/>
</dbReference>
<dbReference type="GO" id="GO:0000166">
    <property type="term" value="F:nucleotide binding"/>
    <property type="evidence" value="ECO:0007669"/>
    <property type="project" value="UniProtKB-KW"/>
</dbReference>
<dbReference type="Pfam" id="PF04820">
    <property type="entry name" value="Trp_halogenase"/>
    <property type="match status" value="1"/>
</dbReference>
<gene>
    <name evidence="3" type="ORF">ABENE_20280</name>
</gene>
<evidence type="ECO:0000256" key="1">
    <source>
        <dbReference type="PIRSR" id="PIRSR011396-1"/>
    </source>
</evidence>
<dbReference type="PIRSF" id="PIRSF011396">
    <property type="entry name" value="Trp_halogenase"/>
    <property type="match status" value="1"/>
</dbReference>
<dbReference type="InterPro" id="IPR050816">
    <property type="entry name" value="Flavin-dep_Halogenase_NPB"/>
</dbReference>
<dbReference type="GO" id="GO:0004497">
    <property type="term" value="F:monooxygenase activity"/>
    <property type="evidence" value="ECO:0007669"/>
    <property type="project" value="InterPro"/>
</dbReference>
<organism evidence="3 4">
    <name type="scientific">Asticcacaulis benevestitus DSM 16100 = ATCC BAA-896</name>
    <dbReference type="NCBI Taxonomy" id="1121022"/>
    <lineage>
        <taxon>Bacteria</taxon>
        <taxon>Pseudomonadati</taxon>
        <taxon>Pseudomonadota</taxon>
        <taxon>Alphaproteobacteria</taxon>
        <taxon>Caulobacterales</taxon>
        <taxon>Caulobacteraceae</taxon>
        <taxon>Asticcacaulis</taxon>
    </lineage>
</organism>
<reference evidence="3 4" key="1">
    <citation type="journal article" date="2014" name="Nature">
        <title>Sequential evolution of bacterial morphology by co-option of a developmental regulator.</title>
        <authorList>
            <person name="Jiang C."/>
            <person name="Brown P.J."/>
            <person name="Ducret A."/>
            <person name="Brun Y.V."/>
        </authorList>
    </citation>
    <scope>NUCLEOTIDE SEQUENCE [LARGE SCALE GENOMIC DNA]</scope>
    <source>
        <strain evidence="3 4">DSM 16100</strain>
    </source>
</reference>
<evidence type="ECO:0000313" key="4">
    <source>
        <dbReference type="Proteomes" id="UP000017837"/>
    </source>
</evidence>
<feature type="active site" evidence="1">
    <location>
        <position position="74"/>
    </location>
</feature>
<evidence type="ECO:0000313" key="3">
    <source>
        <dbReference type="EMBL" id="ESQ83407.1"/>
    </source>
</evidence>
<name>V4NNK2_9CAUL</name>
<feature type="binding site" evidence="2">
    <location>
        <position position="329"/>
    </location>
    <ligand>
        <name>FAD</name>
        <dbReference type="ChEBI" id="CHEBI:57692"/>
    </ligand>
</feature>
<dbReference type="eggNOG" id="COG0665">
    <property type="taxonomic scope" value="Bacteria"/>
</dbReference>
<keyword evidence="2" id="KW-0547">Nucleotide-binding</keyword>
<feature type="binding site" evidence="2">
    <location>
        <position position="342"/>
    </location>
    <ligand>
        <name>FAD</name>
        <dbReference type="ChEBI" id="CHEBI:57692"/>
    </ligand>
</feature>
<dbReference type="PANTHER" id="PTHR43747:SF4">
    <property type="entry name" value="FLAVIN-DEPENDENT TRYPTOPHAN HALOGENASE"/>
    <property type="match status" value="1"/>
</dbReference>
<accession>V4NNK2</accession>
<keyword evidence="2" id="KW-0285">Flavoprotein</keyword>
<dbReference type="PANTHER" id="PTHR43747">
    <property type="entry name" value="FAD-BINDING PROTEIN"/>
    <property type="match status" value="1"/>
</dbReference>
<feature type="binding site" evidence="2">
    <location>
        <position position="74"/>
    </location>
    <ligand>
        <name>7-chloro-L-tryptophan</name>
        <dbReference type="ChEBI" id="CHEBI:58713"/>
    </ligand>
</feature>
<keyword evidence="4" id="KW-1185">Reference proteome</keyword>
<protein>
    <recommendedName>
        <fullName evidence="5">Tryptophan halogenase</fullName>
    </recommendedName>
</protein>